<dbReference type="EMBL" id="CAXITT010000185">
    <property type="protein sequence ID" value="CAL1534896.1"/>
    <property type="molecule type" value="Genomic_DNA"/>
</dbReference>
<feature type="compositionally biased region" description="Basic and acidic residues" evidence="1">
    <location>
        <begin position="63"/>
        <end position="74"/>
    </location>
</feature>
<name>A0AAV2HRG2_LYMST</name>
<accession>A0AAV2HRG2</accession>
<evidence type="ECO:0000313" key="3">
    <source>
        <dbReference type="Proteomes" id="UP001497497"/>
    </source>
</evidence>
<dbReference type="AlphaFoldDB" id="A0AAV2HRG2"/>
<protein>
    <submittedName>
        <fullName evidence="2">Uncharacterized protein</fullName>
    </submittedName>
</protein>
<gene>
    <name evidence="2" type="ORF">GSLYS_00008856001</name>
</gene>
<evidence type="ECO:0000256" key="1">
    <source>
        <dbReference type="SAM" id="MobiDB-lite"/>
    </source>
</evidence>
<organism evidence="2 3">
    <name type="scientific">Lymnaea stagnalis</name>
    <name type="common">Great pond snail</name>
    <name type="synonym">Helix stagnalis</name>
    <dbReference type="NCBI Taxonomy" id="6523"/>
    <lineage>
        <taxon>Eukaryota</taxon>
        <taxon>Metazoa</taxon>
        <taxon>Spiralia</taxon>
        <taxon>Lophotrochozoa</taxon>
        <taxon>Mollusca</taxon>
        <taxon>Gastropoda</taxon>
        <taxon>Heterobranchia</taxon>
        <taxon>Euthyneura</taxon>
        <taxon>Panpulmonata</taxon>
        <taxon>Hygrophila</taxon>
        <taxon>Lymnaeoidea</taxon>
        <taxon>Lymnaeidae</taxon>
        <taxon>Lymnaea</taxon>
    </lineage>
</organism>
<evidence type="ECO:0000313" key="2">
    <source>
        <dbReference type="EMBL" id="CAL1534896.1"/>
    </source>
</evidence>
<proteinExistence type="predicted"/>
<comment type="caution">
    <text evidence="2">The sequence shown here is derived from an EMBL/GenBank/DDBJ whole genome shotgun (WGS) entry which is preliminary data.</text>
</comment>
<feature type="compositionally biased region" description="Polar residues" evidence="1">
    <location>
        <begin position="75"/>
        <end position="111"/>
    </location>
</feature>
<sequence>MHATNTRSSMCHPLGVSDMLKPSTDANSSDLHAYLKRLTGEEDPRAQTTFGTDVTTSQTVITDKQRTDEEHNATNEHTINLTQTGEFSTQVMSGSSTDVGDTTKTYNPYVSTDDSANLTSTLSQLETMEQIN</sequence>
<feature type="region of interest" description="Disordered" evidence="1">
    <location>
        <begin position="1"/>
        <end position="111"/>
    </location>
</feature>
<feature type="compositionally biased region" description="Polar residues" evidence="1">
    <location>
        <begin position="46"/>
        <end position="62"/>
    </location>
</feature>
<dbReference type="Proteomes" id="UP001497497">
    <property type="component" value="Unassembled WGS sequence"/>
</dbReference>
<keyword evidence="3" id="KW-1185">Reference proteome</keyword>
<reference evidence="2 3" key="1">
    <citation type="submission" date="2024-04" db="EMBL/GenBank/DDBJ databases">
        <authorList>
            <consortium name="Genoscope - CEA"/>
            <person name="William W."/>
        </authorList>
    </citation>
    <scope>NUCLEOTIDE SEQUENCE [LARGE SCALE GENOMIC DNA]</scope>
</reference>